<dbReference type="PROSITE" id="PS50043">
    <property type="entry name" value="HTH_LUXR_2"/>
    <property type="match status" value="1"/>
</dbReference>
<sequence length="222" mass="22943">MRVPRPDLDTALAALTPRERQIVDYVAAGRPNKVIAIDLGISLRTAEAHRARIFAKLETRNAMQLACRLCAHGRSGASPLLEAAKRNDVGQVAAPVRQGGVAADRQALAGAALHADFPIDPSPLGCSPIDSVGPLPAASPAYPAVLFESAGTGRVLHEPGLEYGGAPDTPDVPDEGHADSRGVQAATEVSDIPDASDTLDVSHATDNPDALDASDISNAVND</sequence>
<feature type="domain" description="HTH luxR-type" evidence="5">
    <location>
        <begin position="8"/>
        <end position="73"/>
    </location>
</feature>
<dbReference type="SUPFAM" id="SSF46894">
    <property type="entry name" value="C-terminal effector domain of the bipartite response regulators"/>
    <property type="match status" value="1"/>
</dbReference>
<name>A0A6S7CKK9_9BURK</name>
<evidence type="ECO:0000256" key="2">
    <source>
        <dbReference type="ARBA" id="ARBA00023125"/>
    </source>
</evidence>
<keyword evidence="2" id="KW-0238">DNA-binding</keyword>
<organism evidence="6 7">
    <name type="scientific">Achromobacter piechaudii</name>
    <dbReference type="NCBI Taxonomy" id="72556"/>
    <lineage>
        <taxon>Bacteria</taxon>
        <taxon>Pseudomonadati</taxon>
        <taxon>Pseudomonadota</taxon>
        <taxon>Betaproteobacteria</taxon>
        <taxon>Burkholderiales</taxon>
        <taxon>Alcaligenaceae</taxon>
        <taxon>Achromobacter</taxon>
    </lineage>
</organism>
<dbReference type="InterPro" id="IPR036388">
    <property type="entry name" value="WH-like_DNA-bd_sf"/>
</dbReference>
<gene>
    <name evidence="6" type="ORF">LMG1861_01953</name>
</gene>
<evidence type="ECO:0000256" key="3">
    <source>
        <dbReference type="ARBA" id="ARBA00023163"/>
    </source>
</evidence>
<evidence type="ECO:0000256" key="4">
    <source>
        <dbReference type="SAM" id="MobiDB-lite"/>
    </source>
</evidence>
<reference evidence="6 7" key="1">
    <citation type="submission" date="2020-04" db="EMBL/GenBank/DDBJ databases">
        <authorList>
            <person name="De Canck E."/>
        </authorList>
    </citation>
    <scope>NUCLEOTIDE SEQUENCE [LARGE SCALE GENOMIC DNA]</scope>
    <source>
        <strain evidence="6 7">LMG 1861</strain>
    </source>
</reference>
<keyword evidence="1" id="KW-0805">Transcription regulation</keyword>
<dbReference type="EMBL" id="CADILD010000001">
    <property type="protein sequence ID" value="CAB3853897.1"/>
    <property type="molecule type" value="Genomic_DNA"/>
</dbReference>
<dbReference type="InterPro" id="IPR000792">
    <property type="entry name" value="Tscrpt_reg_LuxR_C"/>
</dbReference>
<dbReference type="CDD" id="cd06170">
    <property type="entry name" value="LuxR_C_like"/>
    <property type="match status" value="1"/>
</dbReference>
<evidence type="ECO:0000259" key="5">
    <source>
        <dbReference type="PROSITE" id="PS50043"/>
    </source>
</evidence>
<dbReference type="SMART" id="SM00421">
    <property type="entry name" value="HTH_LUXR"/>
    <property type="match status" value="1"/>
</dbReference>
<dbReference type="GO" id="GO:0006355">
    <property type="term" value="P:regulation of DNA-templated transcription"/>
    <property type="evidence" value="ECO:0007669"/>
    <property type="project" value="InterPro"/>
</dbReference>
<dbReference type="Pfam" id="PF00196">
    <property type="entry name" value="GerE"/>
    <property type="match status" value="1"/>
</dbReference>
<evidence type="ECO:0000313" key="6">
    <source>
        <dbReference type="EMBL" id="CAB3853897.1"/>
    </source>
</evidence>
<dbReference type="GO" id="GO:0003677">
    <property type="term" value="F:DNA binding"/>
    <property type="evidence" value="ECO:0007669"/>
    <property type="project" value="UniProtKB-KW"/>
</dbReference>
<dbReference type="Gene3D" id="1.10.10.10">
    <property type="entry name" value="Winged helix-like DNA-binding domain superfamily/Winged helix DNA-binding domain"/>
    <property type="match status" value="1"/>
</dbReference>
<dbReference type="Proteomes" id="UP000494105">
    <property type="component" value="Unassembled WGS sequence"/>
</dbReference>
<dbReference type="PANTHER" id="PTHR44688">
    <property type="entry name" value="DNA-BINDING TRANSCRIPTIONAL ACTIVATOR DEVR_DOSR"/>
    <property type="match status" value="1"/>
</dbReference>
<dbReference type="RefSeq" id="WP_276512483.1">
    <property type="nucleotide sequence ID" value="NZ_CADILD010000001.1"/>
</dbReference>
<dbReference type="PRINTS" id="PR00038">
    <property type="entry name" value="HTHLUXR"/>
</dbReference>
<dbReference type="PANTHER" id="PTHR44688:SF16">
    <property type="entry name" value="DNA-BINDING TRANSCRIPTIONAL ACTIVATOR DEVR_DOSR"/>
    <property type="match status" value="1"/>
</dbReference>
<feature type="region of interest" description="Disordered" evidence="4">
    <location>
        <begin position="157"/>
        <end position="222"/>
    </location>
</feature>
<proteinExistence type="predicted"/>
<protein>
    <recommendedName>
        <fullName evidence="5">HTH luxR-type domain-containing protein</fullName>
    </recommendedName>
</protein>
<dbReference type="InterPro" id="IPR016032">
    <property type="entry name" value="Sig_transdc_resp-reg_C-effctor"/>
</dbReference>
<evidence type="ECO:0000256" key="1">
    <source>
        <dbReference type="ARBA" id="ARBA00023015"/>
    </source>
</evidence>
<dbReference type="AlphaFoldDB" id="A0A6S7CKK9"/>
<accession>A0A6S7CKK9</accession>
<evidence type="ECO:0000313" key="7">
    <source>
        <dbReference type="Proteomes" id="UP000494105"/>
    </source>
</evidence>
<keyword evidence="3" id="KW-0804">Transcription</keyword>